<gene>
    <name evidence="1" type="ORF">FAEPRAM212_03337</name>
</gene>
<organism evidence="1 2">
    <name type="scientific">Faecalibacterium prausnitzii M21/2</name>
    <dbReference type="NCBI Taxonomy" id="411485"/>
    <lineage>
        <taxon>Bacteria</taxon>
        <taxon>Bacillati</taxon>
        <taxon>Bacillota</taxon>
        <taxon>Clostridia</taxon>
        <taxon>Eubacteriales</taxon>
        <taxon>Oscillospiraceae</taxon>
        <taxon>Faecalibacterium</taxon>
    </lineage>
</organism>
<protein>
    <submittedName>
        <fullName evidence="1">Uncharacterized protein</fullName>
    </submittedName>
</protein>
<comment type="caution">
    <text evidence="1">The sequence shown here is derived from an EMBL/GenBank/DDBJ whole genome shotgun (WGS) entry which is preliminary data.</text>
</comment>
<dbReference type="HOGENOM" id="CLU_3098931_0_0_9"/>
<sequence>MVCSKSYRGRYASPALAAASYPFVDLPSGDTLRCKLFPADKFHKIRYLFDRR</sequence>
<dbReference type="AlphaFoldDB" id="A8SHE3"/>
<reference evidence="1 2" key="1">
    <citation type="submission" date="2007-09" db="EMBL/GenBank/DDBJ databases">
        <title>Draft genome sequence of Faecalibacterium prausnitzii M21/2.</title>
        <authorList>
            <person name="Sudarsanam P."/>
            <person name="Ley R."/>
            <person name="Guruge J."/>
            <person name="Turnbaugh P.J."/>
            <person name="Mahowald M."/>
            <person name="Liep D."/>
            <person name="Gordon J."/>
        </authorList>
    </citation>
    <scope>NUCLEOTIDE SEQUENCE [LARGE SCALE GENOMIC DNA]</scope>
    <source>
        <strain evidence="1 2">M21/2</strain>
    </source>
</reference>
<name>A8SHE3_9FIRM</name>
<dbReference type="EMBL" id="ABED02000029">
    <property type="protein sequence ID" value="EDP20540.1"/>
    <property type="molecule type" value="Genomic_DNA"/>
</dbReference>
<accession>A8SHE3</accession>
<proteinExistence type="predicted"/>
<evidence type="ECO:0000313" key="1">
    <source>
        <dbReference type="EMBL" id="EDP20540.1"/>
    </source>
</evidence>
<evidence type="ECO:0000313" key="2">
    <source>
        <dbReference type="Proteomes" id="UP000005945"/>
    </source>
</evidence>
<reference evidence="1 2" key="2">
    <citation type="submission" date="2007-09" db="EMBL/GenBank/DDBJ databases">
        <authorList>
            <person name="Fulton L."/>
            <person name="Clifton S."/>
            <person name="Fulton B."/>
            <person name="Xu J."/>
            <person name="Minx P."/>
            <person name="Pepin K.H."/>
            <person name="Johnson M."/>
            <person name="Thiruvilangam P."/>
            <person name="Bhonagiri V."/>
            <person name="Nash W.E."/>
            <person name="Mardis E.R."/>
            <person name="Wilson R.K."/>
        </authorList>
    </citation>
    <scope>NUCLEOTIDE SEQUENCE [LARGE SCALE GENOMIC DNA]</scope>
    <source>
        <strain evidence="1 2">M21/2</strain>
    </source>
</reference>
<dbReference type="Proteomes" id="UP000005945">
    <property type="component" value="Unassembled WGS sequence"/>
</dbReference>